<dbReference type="NCBIfam" id="TIGR02937">
    <property type="entry name" value="sigma70-ECF"/>
    <property type="match status" value="1"/>
</dbReference>
<dbReference type="GO" id="GO:0006352">
    <property type="term" value="P:DNA-templated transcription initiation"/>
    <property type="evidence" value="ECO:0007669"/>
    <property type="project" value="InterPro"/>
</dbReference>
<reference evidence="10" key="3">
    <citation type="journal article" date="2019" name="Int. J. Syst. Evol. Microbiol.">
        <title>The Global Catalogue of Microorganisms (GCM) 10K type strain sequencing project: providing services to taxonomists for standard genome sequencing and annotation.</title>
        <authorList>
            <consortium name="The Broad Institute Genomics Platform"/>
            <consortium name="The Broad Institute Genome Sequencing Center for Infectious Disease"/>
            <person name="Wu L."/>
            <person name="Ma J."/>
        </authorList>
    </citation>
    <scope>NUCLEOTIDE SEQUENCE [LARGE SCALE GENOMIC DNA]</scope>
    <source>
        <strain evidence="10">JCM 10664</strain>
    </source>
</reference>
<evidence type="ECO:0000256" key="3">
    <source>
        <dbReference type="ARBA" id="ARBA00023082"/>
    </source>
</evidence>
<keyword evidence="10" id="KW-1185">Reference proteome</keyword>
<dbReference type="InterPro" id="IPR013325">
    <property type="entry name" value="RNA_pol_sigma_r2"/>
</dbReference>
<dbReference type="Gene3D" id="1.10.1740.10">
    <property type="match status" value="1"/>
</dbReference>
<dbReference type="AlphaFoldDB" id="A0A917JN39"/>
<dbReference type="EMBL" id="BAAAHC010000011">
    <property type="protein sequence ID" value="GAA0526143.1"/>
    <property type="molecule type" value="Genomic_DNA"/>
</dbReference>
<dbReference type="Proteomes" id="UP000597989">
    <property type="component" value="Unassembled WGS sequence"/>
</dbReference>
<dbReference type="RefSeq" id="WP_188986413.1">
    <property type="nucleotide sequence ID" value="NZ_BAAAHC010000011.1"/>
</dbReference>
<dbReference type="InterPro" id="IPR014284">
    <property type="entry name" value="RNA_pol_sigma-70_dom"/>
</dbReference>
<comment type="caution">
    <text evidence="8">The sequence shown here is derived from an EMBL/GenBank/DDBJ whole genome shotgun (WGS) entry which is preliminary data.</text>
</comment>
<evidence type="ECO:0000256" key="5">
    <source>
        <dbReference type="ARBA" id="ARBA00023163"/>
    </source>
</evidence>
<dbReference type="PANTHER" id="PTHR43133">
    <property type="entry name" value="RNA POLYMERASE ECF-TYPE SIGMA FACTO"/>
    <property type="match status" value="1"/>
</dbReference>
<dbReference type="GO" id="GO:0003677">
    <property type="term" value="F:DNA binding"/>
    <property type="evidence" value="ECO:0007669"/>
    <property type="project" value="UniProtKB-KW"/>
</dbReference>
<evidence type="ECO:0000313" key="7">
    <source>
        <dbReference type="EMBL" id="GAA0526143.1"/>
    </source>
</evidence>
<feature type="domain" description="RNA polymerase sigma-70 region 2" evidence="6">
    <location>
        <begin position="24"/>
        <end position="85"/>
    </location>
</feature>
<evidence type="ECO:0000256" key="2">
    <source>
        <dbReference type="ARBA" id="ARBA00023015"/>
    </source>
</evidence>
<reference evidence="7" key="5">
    <citation type="submission" date="2023-12" db="EMBL/GenBank/DDBJ databases">
        <authorList>
            <person name="Sun Q."/>
            <person name="Inoue M."/>
        </authorList>
    </citation>
    <scope>NUCLEOTIDE SEQUENCE</scope>
    <source>
        <strain evidence="7">JCM 10664</strain>
    </source>
</reference>
<keyword evidence="5" id="KW-0804">Transcription</keyword>
<dbReference type="Proteomes" id="UP001500220">
    <property type="component" value="Unassembled WGS sequence"/>
</dbReference>
<name>A0A917JN39_9PSEU</name>
<dbReference type="GO" id="GO:0016987">
    <property type="term" value="F:sigma factor activity"/>
    <property type="evidence" value="ECO:0007669"/>
    <property type="project" value="UniProtKB-KW"/>
</dbReference>
<dbReference type="SUPFAM" id="SSF88946">
    <property type="entry name" value="Sigma2 domain of RNA polymerase sigma factors"/>
    <property type="match status" value="1"/>
</dbReference>
<reference evidence="7" key="1">
    <citation type="journal article" date="2014" name="Int. J. Syst. Evol. Microbiol.">
        <title>Complete genome of a new Firmicutes species belonging to the dominant human colonic microbiota ('Ruminococcus bicirculans') reveals two chromosomes and a selective capacity to utilize plant glucans.</title>
        <authorList>
            <consortium name="NISC Comparative Sequencing Program"/>
            <person name="Wegmann U."/>
            <person name="Louis P."/>
            <person name="Goesmann A."/>
            <person name="Henrissat B."/>
            <person name="Duncan S.H."/>
            <person name="Flint H.J."/>
        </authorList>
    </citation>
    <scope>NUCLEOTIDE SEQUENCE</scope>
    <source>
        <strain evidence="7">JCM 10664</strain>
    </source>
</reference>
<keyword evidence="4" id="KW-0238">DNA-binding</keyword>
<sequence>MSEGDERVLLEAVRSGSAEAFGELYSRHNTAAHTMARQVADSPIDAEDLVSEAFTKILDVLRRGGGPDTAFRAYLLTTVRNLAAASSARSRRVQLAGELDAFDLAGFAVPFTDPAVVQWERSLVAEAFARLPRRWQHVLWYVEVECLSAVEVGERFGISRNSAAALAYRARKGLREAYWQVYRGEPVRRRLAASGRLLPRVA</sequence>
<reference evidence="8 9" key="2">
    <citation type="journal article" date="2014" name="Int. J. Syst. Evol. Microbiol.">
        <title>Complete genome sequence of Corynebacterium casei LMG S-19264T (=DSM 44701T), isolated from a smear-ripened cheese.</title>
        <authorList>
            <consortium name="US DOE Joint Genome Institute (JGI-PGF)"/>
            <person name="Walter F."/>
            <person name="Albersmeier A."/>
            <person name="Kalinowski J."/>
            <person name="Ruckert C."/>
        </authorList>
    </citation>
    <scope>NUCLEOTIDE SEQUENCE [LARGE SCALE GENOMIC DNA]</scope>
    <source>
        <strain evidence="8 9">CGMCC 4.7206</strain>
    </source>
</reference>
<protein>
    <recommendedName>
        <fullName evidence="6">RNA polymerase sigma-70 region 2 domain-containing protein</fullName>
    </recommendedName>
</protein>
<dbReference type="Pfam" id="PF04542">
    <property type="entry name" value="Sigma70_r2"/>
    <property type="match status" value="1"/>
</dbReference>
<evidence type="ECO:0000256" key="1">
    <source>
        <dbReference type="ARBA" id="ARBA00010641"/>
    </source>
</evidence>
<dbReference type="PANTHER" id="PTHR43133:SF8">
    <property type="entry name" value="RNA POLYMERASE SIGMA FACTOR HI_1459-RELATED"/>
    <property type="match status" value="1"/>
</dbReference>
<dbReference type="InterPro" id="IPR013324">
    <property type="entry name" value="RNA_pol_sigma_r3/r4-like"/>
</dbReference>
<organism evidence="8 9">
    <name type="scientific">Saccharopolyspora thermophila</name>
    <dbReference type="NCBI Taxonomy" id="89367"/>
    <lineage>
        <taxon>Bacteria</taxon>
        <taxon>Bacillati</taxon>
        <taxon>Actinomycetota</taxon>
        <taxon>Actinomycetes</taxon>
        <taxon>Pseudonocardiales</taxon>
        <taxon>Pseudonocardiaceae</taxon>
        <taxon>Saccharopolyspora</taxon>
    </lineage>
</organism>
<keyword evidence="2" id="KW-0805">Transcription regulation</keyword>
<evidence type="ECO:0000313" key="9">
    <source>
        <dbReference type="Proteomes" id="UP000597989"/>
    </source>
</evidence>
<dbReference type="InterPro" id="IPR036388">
    <property type="entry name" value="WH-like_DNA-bd_sf"/>
</dbReference>
<comment type="similarity">
    <text evidence="1">Belongs to the sigma-70 factor family. ECF subfamily.</text>
</comment>
<gene>
    <name evidence="7" type="ORF">GCM10009545_30580</name>
    <name evidence="8" type="ORF">GCM10011581_13610</name>
</gene>
<evidence type="ECO:0000313" key="8">
    <source>
        <dbReference type="EMBL" id="GGI77739.1"/>
    </source>
</evidence>
<dbReference type="SUPFAM" id="SSF88659">
    <property type="entry name" value="Sigma3 and sigma4 domains of RNA polymerase sigma factors"/>
    <property type="match status" value="1"/>
</dbReference>
<accession>A0A917JN39</accession>
<keyword evidence="3" id="KW-0731">Sigma factor</keyword>
<evidence type="ECO:0000256" key="4">
    <source>
        <dbReference type="ARBA" id="ARBA00023125"/>
    </source>
</evidence>
<dbReference type="EMBL" id="BMMT01000003">
    <property type="protein sequence ID" value="GGI77739.1"/>
    <property type="molecule type" value="Genomic_DNA"/>
</dbReference>
<evidence type="ECO:0000259" key="6">
    <source>
        <dbReference type="Pfam" id="PF04542"/>
    </source>
</evidence>
<proteinExistence type="inferred from homology"/>
<dbReference type="InterPro" id="IPR039425">
    <property type="entry name" value="RNA_pol_sigma-70-like"/>
</dbReference>
<dbReference type="InterPro" id="IPR007627">
    <property type="entry name" value="RNA_pol_sigma70_r2"/>
</dbReference>
<dbReference type="Gene3D" id="1.10.10.10">
    <property type="entry name" value="Winged helix-like DNA-binding domain superfamily/Winged helix DNA-binding domain"/>
    <property type="match status" value="1"/>
</dbReference>
<evidence type="ECO:0000313" key="10">
    <source>
        <dbReference type="Proteomes" id="UP001500220"/>
    </source>
</evidence>
<reference evidence="8" key="4">
    <citation type="submission" date="2020-09" db="EMBL/GenBank/DDBJ databases">
        <authorList>
            <person name="Sun Q."/>
            <person name="Zhou Y."/>
        </authorList>
    </citation>
    <scope>NUCLEOTIDE SEQUENCE</scope>
    <source>
        <strain evidence="8">CGMCC 4.7206</strain>
    </source>
</reference>